<keyword evidence="2" id="KW-1185">Reference proteome</keyword>
<evidence type="ECO:0000313" key="1">
    <source>
        <dbReference type="EMBL" id="MBD5781685.1"/>
    </source>
</evidence>
<dbReference type="Proteomes" id="UP000622317">
    <property type="component" value="Unassembled WGS sequence"/>
</dbReference>
<dbReference type="RefSeq" id="WP_191618769.1">
    <property type="nucleotide sequence ID" value="NZ_JACYFG010000051.1"/>
</dbReference>
<dbReference type="AlphaFoldDB" id="A0A927FDH1"/>
<dbReference type="EMBL" id="JACYFG010000051">
    <property type="protein sequence ID" value="MBD5781685.1"/>
    <property type="molecule type" value="Genomic_DNA"/>
</dbReference>
<proteinExistence type="predicted"/>
<comment type="caution">
    <text evidence="1">The sequence shown here is derived from an EMBL/GenBank/DDBJ whole genome shotgun (WGS) entry which is preliminary data.</text>
</comment>
<evidence type="ECO:0000313" key="2">
    <source>
        <dbReference type="Proteomes" id="UP000622317"/>
    </source>
</evidence>
<organism evidence="1 2">
    <name type="scientific">Pelagicoccus enzymogenes</name>
    <dbReference type="NCBI Taxonomy" id="2773457"/>
    <lineage>
        <taxon>Bacteria</taxon>
        <taxon>Pseudomonadati</taxon>
        <taxon>Verrucomicrobiota</taxon>
        <taxon>Opitutia</taxon>
        <taxon>Puniceicoccales</taxon>
        <taxon>Pelagicoccaceae</taxon>
        <taxon>Pelagicoccus</taxon>
    </lineage>
</organism>
<protein>
    <submittedName>
        <fullName evidence="1">Uncharacterized protein</fullName>
    </submittedName>
</protein>
<accession>A0A927FDH1</accession>
<name>A0A927FDH1_9BACT</name>
<reference evidence="1" key="1">
    <citation type="submission" date="2020-09" db="EMBL/GenBank/DDBJ databases">
        <title>Pelagicoccus enzymogenes sp. nov. with an EPS production, isolated from marine sediment.</title>
        <authorList>
            <person name="Feng X."/>
        </authorList>
    </citation>
    <scope>NUCLEOTIDE SEQUENCE</scope>
    <source>
        <strain evidence="1">NFK12</strain>
    </source>
</reference>
<gene>
    <name evidence="1" type="ORF">IEN85_19450</name>
</gene>
<sequence>MGQVSLNGEIVEFDGPAPQTCGEACKLIDGFLSGQGLSIGEIKVDGAALSLEEALDRGAYQTLAFTSVSPQVQLLAMCRTWKDGAAELVAKMDELSVAVLRCSWSESHQSVVALLDAVRPVVEGIGVLQRFGAESEAAWGGEVNVSFERALEGIDRVVGSVEARDCVALSDGLAGDLAASWRQVIRCLDEAVIPSLEKEFAT</sequence>